<dbReference type="InterPro" id="IPR000477">
    <property type="entry name" value="RT_dom"/>
</dbReference>
<dbReference type="Pfam" id="PF08388">
    <property type="entry name" value="GIIM"/>
    <property type="match status" value="1"/>
</dbReference>
<evidence type="ECO:0000256" key="1">
    <source>
        <dbReference type="SAM" id="SignalP"/>
    </source>
</evidence>
<keyword evidence="3" id="KW-0548">Nucleotidyltransferase</keyword>
<dbReference type="InterPro" id="IPR043502">
    <property type="entry name" value="DNA/RNA_pol_sf"/>
</dbReference>
<dbReference type="GO" id="GO:0003964">
    <property type="term" value="F:RNA-directed DNA polymerase activity"/>
    <property type="evidence" value="ECO:0007669"/>
    <property type="project" value="UniProtKB-KW"/>
</dbReference>
<dbReference type="PANTHER" id="PTHR34047">
    <property type="entry name" value="NUCLEAR INTRON MATURASE 1, MITOCHONDRIAL-RELATED"/>
    <property type="match status" value="1"/>
</dbReference>
<feature type="signal peptide" evidence="1">
    <location>
        <begin position="1"/>
        <end position="18"/>
    </location>
</feature>
<dbReference type="PANTHER" id="PTHR34047:SF8">
    <property type="entry name" value="PROTEIN YKFC"/>
    <property type="match status" value="1"/>
</dbReference>
<protein>
    <submittedName>
        <fullName evidence="3">Reverse transcriptase</fullName>
    </submittedName>
</protein>
<gene>
    <name evidence="3" type="primary">orf7</name>
</gene>
<dbReference type="Gene3D" id="3.30.70.270">
    <property type="match status" value="1"/>
</dbReference>
<dbReference type="PROSITE" id="PS50878">
    <property type="entry name" value="RT_POL"/>
    <property type="match status" value="1"/>
</dbReference>
<dbReference type="SUPFAM" id="SSF56672">
    <property type="entry name" value="DNA/RNA polymerases"/>
    <property type="match status" value="1"/>
</dbReference>
<dbReference type="CDD" id="cd01651">
    <property type="entry name" value="RT_G2_intron"/>
    <property type="match status" value="1"/>
</dbReference>
<keyword evidence="3" id="KW-0695">RNA-directed DNA polymerase</keyword>
<sequence>MLILPIIIFMKLTSLTLIGKYNHFLLDLVLPVKVNSLRNEFCILVEVTRTYKTFTCCFILAKRFFFGDRMICVMLHLINYSYIALSLGVKVRRKIMKFAGYGATSLLEQSNNKVYNSTITKYYTGTELNRNMLVGFSNPRVTATFSKGVVIGVIKKEYKRVFQRFYNSKGVKRRLVFASEWKTLELNLIKDIKKARWPKFVSEANKLLKLLQTEICRLSLTGADIEAMKLIETYSMNIVIRYIAINKIASQSGETPGVDNFIIKNNSNKIELLSQSKKTKLNLSSTMKVKLVEIHKLNGSNRILGISTMLDRVLQTQLCLLLDPFYEAKYPEHLYAYRKGRNTHQAVGFLKGILERSDTNHSGLILFDIEKCFYSISHEAIIKHFVVPTTWKPLLIRWLKAKTVDKNNETSSTSNCGIIPGSVIGPIICNVIITKALFKKTKNSSKLNLFKTFKATNSIIDKTSGKKSQRNIYRHIIAYADDIVITTTNATEIDDIVNIVSNSLEKFGLKISKEKSYIVRYTENKPIKFKYLGFTFYYVPTKHIKKGGILTRQDDICSRKYSKTQNGTYLVYPCSKKFQDIKKKSKSLIKILLKGSVVEVLNKINPVIRGFANYYTWSNSYNRLRTLDGLLFRYFKKYLIRKFRNKGVRRPVWVAKNFLICKTTKDPKGKFTSPYNLKWHPHTKLINNKDNFKRFKRVLFLLLPSKINKILPITSSILPKNLRTEPYYLIEDKFAHNSTKLYAKRINTDNYKEKLFIKQKGICPHCSLALANSDKNDFSLDIFGNDLEIHHKNEIAKMQKVSKNAHKASNFLNNLVLLHKACHLEITLKSDSGEPSVGRLAC</sequence>
<accession>A0A2U9GIQ4</accession>
<dbReference type="EMBL" id="MG148339">
    <property type="protein sequence ID" value="AWQ64246.1"/>
    <property type="molecule type" value="Genomic_DNA"/>
</dbReference>
<dbReference type="AlphaFoldDB" id="A0A2U9GIQ4"/>
<keyword evidence="3" id="KW-0496">Mitochondrion</keyword>
<dbReference type="InterPro" id="IPR051083">
    <property type="entry name" value="GrpII_Intron_Splice-Mob/Def"/>
</dbReference>
<geneLocation type="mitochondrion" evidence="3"/>
<organism evidence="3">
    <name type="scientific">Psammoneis japonica</name>
    <dbReference type="NCBI Taxonomy" id="517775"/>
    <lineage>
        <taxon>Eukaryota</taxon>
        <taxon>Sar</taxon>
        <taxon>Stramenopiles</taxon>
        <taxon>Ochrophyta</taxon>
        <taxon>Bacillariophyta</taxon>
        <taxon>Mediophyceae</taxon>
        <taxon>Biddulphiophycidae</taxon>
        <taxon>Triceratiales</taxon>
        <taxon>Plagiogrammaceae</taxon>
        <taxon>Psammoneis</taxon>
    </lineage>
</organism>
<dbReference type="GeneID" id="36957490"/>
<dbReference type="InterPro" id="IPR043128">
    <property type="entry name" value="Rev_trsase/Diguanyl_cyclase"/>
</dbReference>
<evidence type="ECO:0000313" key="3">
    <source>
        <dbReference type="EMBL" id="AWQ64246.1"/>
    </source>
</evidence>
<feature type="chain" id="PRO_5016091406" evidence="1">
    <location>
        <begin position="19"/>
        <end position="842"/>
    </location>
</feature>
<keyword evidence="1" id="KW-0732">Signal</keyword>
<keyword evidence="3" id="KW-0808">Transferase</keyword>
<dbReference type="Pfam" id="PF00078">
    <property type="entry name" value="RVT_1"/>
    <property type="match status" value="1"/>
</dbReference>
<proteinExistence type="predicted"/>
<dbReference type="CDD" id="cd00085">
    <property type="entry name" value="HNHc"/>
    <property type="match status" value="1"/>
</dbReference>
<name>A0A2U9GIQ4_9STRA</name>
<dbReference type="InterPro" id="IPR003615">
    <property type="entry name" value="HNH_nuc"/>
</dbReference>
<evidence type="ECO:0000259" key="2">
    <source>
        <dbReference type="PROSITE" id="PS50878"/>
    </source>
</evidence>
<feature type="domain" description="Reverse transcriptase" evidence="2">
    <location>
        <begin position="275"/>
        <end position="536"/>
    </location>
</feature>
<dbReference type="RefSeq" id="YP_009495516.1">
    <property type="nucleotide sequence ID" value="NC_037989.1"/>
</dbReference>
<dbReference type="InterPro" id="IPR013597">
    <property type="entry name" value="Mat_intron_G2"/>
</dbReference>
<reference evidence="3" key="1">
    <citation type="journal article" date="2018" name="Genome Biol. Evol.">
        <title>Recurrent loss, horizontal transfer, and the obscure origins of mitochondrial introns in diatoms (Bacillariophyta).</title>
        <authorList>
            <person name="Guillory W.X."/>
            <person name="Onyshchenko A."/>
            <person name="Ruck E.C."/>
            <person name="Parks M."/>
            <person name="Nakov T."/>
            <person name="Wickett N.J."/>
            <person name="Alverson A.J."/>
        </authorList>
    </citation>
    <scope>NUCLEOTIDE SEQUENCE</scope>
</reference>